<evidence type="ECO:0000256" key="4">
    <source>
        <dbReference type="ARBA" id="ARBA00022989"/>
    </source>
</evidence>
<dbReference type="Pfam" id="PF08269">
    <property type="entry name" value="dCache_2"/>
    <property type="match status" value="1"/>
</dbReference>
<dbReference type="RefSeq" id="WP_173061569.1">
    <property type="nucleotide sequence ID" value="NZ_AP022853.1"/>
</dbReference>
<dbReference type="InterPro" id="IPR004010">
    <property type="entry name" value="Double_Cache_2"/>
</dbReference>
<keyword evidence="9" id="KW-1185">Reference proteome</keyword>
<keyword evidence="2" id="KW-1003">Cell membrane</keyword>
<comment type="subcellular location">
    <subcellularLocation>
        <location evidence="1">Cell membrane</location>
        <topology evidence="1">Multi-pass membrane protein</topology>
    </subcellularLocation>
</comment>
<keyword evidence="4 6" id="KW-1133">Transmembrane helix</keyword>
<keyword evidence="3 6" id="KW-0812">Transmembrane</keyword>
<protein>
    <recommendedName>
        <fullName evidence="7">Single Cache domain-containing protein</fullName>
    </recommendedName>
</protein>
<dbReference type="Proteomes" id="UP000502260">
    <property type="component" value="Chromosome"/>
</dbReference>
<gene>
    <name evidence="8" type="ORF">SKTS_11150</name>
</gene>
<dbReference type="SMART" id="SM01049">
    <property type="entry name" value="Cache_2"/>
    <property type="match status" value="1"/>
</dbReference>
<feature type="domain" description="Single Cache" evidence="7">
    <location>
        <begin position="37"/>
        <end position="127"/>
    </location>
</feature>
<dbReference type="GO" id="GO:0005886">
    <property type="term" value="C:plasma membrane"/>
    <property type="evidence" value="ECO:0007669"/>
    <property type="project" value="UniProtKB-SubCell"/>
</dbReference>
<evidence type="ECO:0000313" key="9">
    <source>
        <dbReference type="Proteomes" id="UP000502260"/>
    </source>
</evidence>
<dbReference type="Gene3D" id="3.30.450.20">
    <property type="entry name" value="PAS domain"/>
    <property type="match status" value="1"/>
</dbReference>
<dbReference type="AlphaFoldDB" id="A0A6F8VBW1"/>
<evidence type="ECO:0000256" key="6">
    <source>
        <dbReference type="SAM" id="Phobius"/>
    </source>
</evidence>
<sequence>MSQAAPTISIKSRLLLVIVLALAGMLTVSIFALISEKSTLLEDRKVKTRHLVEVAHGVLAHYYEQQKSGLLSEEAAKKAAVAELKGMRYEGKEYFWLNDFTAPVPKMIMHPTVPALDGKVLDAKKFDCATSLQAGLDGPIEKTDGKKNLFVAFNEVANRAGQGFVTYNWPKPKAGGGTTTELYTKLSRNSRAGTGWWAPAFTSTTWKAFSGSARSG</sequence>
<dbReference type="EMBL" id="AP022853">
    <property type="protein sequence ID" value="BCB26229.1"/>
    <property type="molecule type" value="Genomic_DNA"/>
</dbReference>
<evidence type="ECO:0000259" key="7">
    <source>
        <dbReference type="SMART" id="SM01049"/>
    </source>
</evidence>
<evidence type="ECO:0000256" key="1">
    <source>
        <dbReference type="ARBA" id="ARBA00004651"/>
    </source>
</evidence>
<evidence type="ECO:0000313" key="8">
    <source>
        <dbReference type="EMBL" id="BCB26229.1"/>
    </source>
</evidence>
<reference evidence="9" key="1">
    <citation type="submission" date="2020-03" db="EMBL/GenBank/DDBJ databases">
        <title>Complete genome sequence of sulfur-oxidizing bacterium skT11.</title>
        <authorList>
            <person name="Kanda M."/>
            <person name="Kojima H."/>
            <person name="Fukui M."/>
        </authorList>
    </citation>
    <scope>NUCLEOTIDE SEQUENCE [LARGE SCALE GENOMIC DNA]</scope>
    <source>
        <strain evidence="9">skT11</strain>
    </source>
</reference>
<name>A0A6F8VBW1_9PROT</name>
<accession>A0A6F8VBW1</accession>
<keyword evidence="5 6" id="KW-0472">Membrane</keyword>
<evidence type="ECO:0000256" key="2">
    <source>
        <dbReference type="ARBA" id="ARBA00022475"/>
    </source>
</evidence>
<evidence type="ECO:0000256" key="5">
    <source>
        <dbReference type="ARBA" id="ARBA00023136"/>
    </source>
</evidence>
<organism evidence="8 9">
    <name type="scientific">Sulfurimicrobium lacus</name>
    <dbReference type="NCBI Taxonomy" id="2715678"/>
    <lineage>
        <taxon>Bacteria</taxon>
        <taxon>Pseudomonadati</taxon>
        <taxon>Pseudomonadota</taxon>
        <taxon>Betaproteobacteria</taxon>
        <taxon>Nitrosomonadales</taxon>
        <taxon>Sulfuricellaceae</taxon>
        <taxon>Sulfurimicrobium</taxon>
    </lineage>
</organism>
<dbReference type="KEGG" id="slac:SKTS_11150"/>
<proteinExistence type="predicted"/>
<dbReference type="InterPro" id="IPR033480">
    <property type="entry name" value="sCache_2"/>
</dbReference>
<feature type="transmembrane region" description="Helical" evidence="6">
    <location>
        <begin position="12"/>
        <end position="34"/>
    </location>
</feature>
<evidence type="ECO:0000256" key="3">
    <source>
        <dbReference type="ARBA" id="ARBA00022692"/>
    </source>
</evidence>